<feature type="domain" description="Carrier" evidence="4">
    <location>
        <begin position="6"/>
        <end position="81"/>
    </location>
</feature>
<protein>
    <recommendedName>
        <fullName evidence="4">Carrier domain-containing protein</fullName>
    </recommendedName>
</protein>
<evidence type="ECO:0000313" key="6">
    <source>
        <dbReference type="Proteomes" id="UP000256763"/>
    </source>
</evidence>
<dbReference type="OrthoDB" id="9757559at2"/>
<dbReference type="EMBL" id="NFZW01000003">
    <property type="protein sequence ID" value="RFA38529.1"/>
    <property type="molecule type" value="Genomic_DNA"/>
</dbReference>
<comment type="caution">
    <text evidence="5">The sequence shown here is derived from an EMBL/GenBank/DDBJ whole genome shotgun (WGS) entry which is preliminary data.</text>
</comment>
<gene>
    <name evidence="5" type="ORF">CAL65_04045</name>
</gene>
<name>A0A3E0WZK7_9GAMM</name>
<dbReference type="InterPro" id="IPR020806">
    <property type="entry name" value="PKS_PP-bd"/>
</dbReference>
<dbReference type="InterPro" id="IPR036736">
    <property type="entry name" value="ACP-like_sf"/>
</dbReference>
<dbReference type="SMART" id="SM00823">
    <property type="entry name" value="PKS_PP"/>
    <property type="match status" value="1"/>
</dbReference>
<evidence type="ECO:0000259" key="4">
    <source>
        <dbReference type="PROSITE" id="PS50075"/>
    </source>
</evidence>
<reference evidence="6" key="1">
    <citation type="submission" date="2017-05" db="EMBL/GenBank/DDBJ databases">
        <authorList>
            <person name="Sharma S."/>
            <person name="Sidhu C."/>
            <person name="Pinnaka A.K."/>
        </authorList>
    </citation>
    <scope>NUCLEOTIDE SEQUENCE [LARGE SCALE GENOMIC DNA]</scope>
    <source>
        <strain evidence="6">AK93</strain>
    </source>
</reference>
<dbReference type="Proteomes" id="UP000256763">
    <property type="component" value="Unassembled WGS sequence"/>
</dbReference>
<feature type="coiled-coil region" evidence="3">
    <location>
        <begin position="70"/>
        <end position="99"/>
    </location>
</feature>
<dbReference type="SUPFAM" id="SSF47336">
    <property type="entry name" value="ACP-like"/>
    <property type="match status" value="1"/>
</dbReference>
<evidence type="ECO:0000313" key="5">
    <source>
        <dbReference type="EMBL" id="RFA38529.1"/>
    </source>
</evidence>
<evidence type="ECO:0000256" key="1">
    <source>
        <dbReference type="ARBA" id="ARBA00022450"/>
    </source>
</evidence>
<dbReference type="GO" id="GO:0043041">
    <property type="term" value="P:amino acid activation for nonribosomal peptide biosynthetic process"/>
    <property type="evidence" value="ECO:0007669"/>
    <property type="project" value="TreeGrafter"/>
</dbReference>
<organism evidence="5 6">
    <name type="scientific">Alkalilimnicola ehrlichii</name>
    <dbReference type="NCBI Taxonomy" id="351052"/>
    <lineage>
        <taxon>Bacteria</taxon>
        <taxon>Pseudomonadati</taxon>
        <taxon>Pseudomonadota</taxon>
        <taxon>Gammaproteobacteria</taxon>
        <taxon>Chromatiales</taxon>
        <taxon>Ectothiorhodospiraceae</taxon>
        <taxon>Alkalilimnicola</taxon>
    </lineage>
</organism>
<keyword evidence="6" id="KW-1185">Reference proteome</keyword>
<dbReference type="Pfam" id="PF00550">
    <property type="entry name" value="PP-binding"/>
    <property type="match status" value="1"/>
</dbReference>
<sequence length="110" mass="12577">MVDYVAPENEREEQIGKIWRRFLGFDQVGVHDNFIELGGTSLLATEVCTELRKAFRVDLPLKSFLTAGTIRVLAEEIQRLETERDLAAEQELLAAIENMQTEEVLELLKD</sequence>
<dbReference type="RefSeq" id="WP_116302625.1">
    <property type="nucleotide sequence ID" value="NZ_NFZV01000012.1"/>
</dbReference>
<keyword evidence="2" id="KW-0597">Phosphoprotein</keyword>
<dbReference type="AlphaFoldDB" id="A0A3E0WZK7"/>
<dbReference type="InterPro" id="IPR009081">
    <property type="entry name" value="PP-bd_ACP"/>
</dbReference>
<dbReference type="GO" id="GO:0005737">
    <property type="term" value="C:cytoplasm"/>
    <property type="evidence" value="ECO:0007669"/>
    <property type="project" value="TreeGrafter"/>
</dbReference>
<dbReference type="PANTHER" id="PTHR45527">
    <property type="entry name" value="NONRIBOSOMAL PEPTIDE SYNTHETASE"/>
    <property type="match status" value="1"/>
</dbReference>
<evidence type="ECO:0000256" key="3">
    <source>
        <dbReference type="SAM" id="Coils"/>
    </source>
</evidence>
<dbReference type="PANTHER" id="PTHR45527:SF1">
    <property type="entry name" value="FATTY ACID SYNTHASE"/>
    <property type="match status" value="1"/>
</dbReference>
<evidence type="ECO:0000256" key="2">
    <source>
        <dbReference type="ARBA" id="ARBA00022553"/>
    </source>
</evidence>
<dbReference type="GO" id="GO:0044550">
    <property type="term" value="P:secondary metabolite biosynthetic process"/>
    <property type="evidence" value="ECO:0007669"/>
    <property type="project" value="TreeGrafter"/>
</dbReference>
<dbReference type="GO" id="GO:0031177">
    <property type="term" value="F:phosphopantetheine binding"/>
    <property type="evidence" value="ECO:0007669"/>
    <property type="project" value="InterPro"/>
</dbReference>
<keyword evidence="1" id="KW-0596">Phosphopantetheine</keyword>
<dbReference type="Gene3D" id="1.10.1200.10">
    <property type="entry name" value="ACP-like"/>
    <property type="match status" value="1"/>
</dbReference>
<keyword evidence="3" id="KW-0175">Coiled coil</keyword>
<dbReference type="PROSITE" id="PS50075">
    <property type="entry name" value="CARRIER"/>
    <property type="match status" value="1"/>
</dbReference>
<accession>A0A3E0WZK7</accession>
<proteinExistence type="predicted"/>